<keyword evidence="6" id="KW-0028">Amino-acid biosynthesis</keyword>
<evidence type="ECO:0000313" key="12">
    <source>
        <dbReference type="EMBL" id="MBC8544441.1"/>
    </source>
</evidence>
<dbReference type="InterPro" id="IPR000891">
    <property type="entry name" value="PYR_CT"/>
</dbReference>
<dbReference type="Gene3D" id="3.20.20.70">
    <property type="entry name" value="Aldolase class I"/>
    <property type="match status" value="1"/>
</dbReference>
<comment type="pathway">
    <text evidence="1">Amino-acid biosynthesis; L-leucine biosynthesis; L-leucine from 3-methyl-2-oxobutanoate: step 1/4.</text>
</comment>
<name>A0A926DTL9_9FIRM</name>
<dbReference type="GO" id="GO:0003852">
    <property type="term" value="F:2-isopropylmalate synthase activity"/>
    <property type="evidence" value="ECO:0007669"/>
    <property type="project" value="UniProtKB-EC"/>
</dbReference>
<evidence type="ECO:0000256" key="2">
    <source>
        <dbReference type="ARBA" id="ARBA00009396"/>
    </source>
</evidence>
<dbReference type="PROSITE" id="PS50991">
    <property type="entry name" value="PYR_CT"/>
    <property type="match status" value="1"/>
</dbReference>
<dbReference type="InterPro" id="IPR050073">
    <property type="entry name" value="2-IPM_HCS-like"/>
</dbReference>
<accession>A0A926DTL9</accession>
<keyword evidence="13" id="KW-1185">Reference proteome</keyword>
<proteinExistence type="inferred from homology"/>
<comment type="caution">
    <text evidence="12">The sequence shown here is derived from an EMBL/GenBank/DDBJ whole genome shotgun (WGS) entry which is preliminary data.</text>
</comment>
<dbReference type="PANTHER" id="PTHR10277">
    <property type="entry name" value="HOMOCITRATE SYNTHASE-RELATED"/>
    <property type="match status" value="1"/>
</dbReference>
<dbReference type="InterPro" id="IPR013785">
    <property type="entry name" value="Aldolase_TIM"/>
</dbReference>
<evidence type="ECO:0000256" key="10">
    <source>
        <dbReference type="RuleBase" id="RU003523"/>
    </source>
</evidence>
<dbReference type="Gene3D" id="1.10.238.260">
    <property type="match status" value="1"/>
</dbReference>
<reference evidence="12" key="1">
    <citation type="submission" date="2020-08" db="EMBL/GenBank/DDBJ databases">
        <title>Genome public.</title>
        <authorList>
            <person name="Liu C."/>
            <person name="Sun Q."/>
        </authorList>
    </citation>
    <scope>NUCLEOTIDE SEQUENCE</scope>
    <source>
        <strain evidence="12">NSJ-32</strain>
    </source>
</reference>
<evidence type="ECO:0000313" key="13">
    <source>
        <dbReference type="Proteomes" id="UP000657006"/>
    </source>
</evidence>
<dbReference type="AlphaFoldDB" id="A0A926DTL9"/>
<evidence type="ECO:0000256" key="5">
    <source>
        <dbReference type="ARBA" id="ARBA00022430"/>
    </source>
</evidence>
<dbReference type="Proteomes" id="UP000657006">
    <property type="component" value="Unassembled WGS sequence"/>
</dbReference>
<dbReference type="GO" id="GO:0009098">
    <property type="term" value="P:L-leucine biosynthetic process"/>
    <property type="evidence" value="ECO:0007669"/>
    <property type="project" value="UniProtKB-KW"/>
</dbReference>
<keyword evidence="8" id="KW-0464">Manganese</keyword>
<comment type="similarity">
    <text evidence="2">Belongs to the alpha-IPM synthase/homocitrate synthase family. LeuA type 1 subfamily.</text>
</comment>
<protein>
    <recommendedName>
        <fullName evidence="4">2-isopropylmalate synthase</fullName>
        <ecNumber evidence="3">2.3.3.13</ecNumber>
    </recommendedName>
</protein>
<dbReference type="PROSITE" id="PS00816">
    <property type="entry name" value="AIPM_HOMOCIT_SYNTH_2"/>
    <property type="match status" value="1"/>
</dbReference>
<dbReference type="Gene3D" id="3.30.160.270">
    <property type="match status" value="1"/>
</dbReference>
<dbReference type="Pfam" id="PF08502">
    <property type="entry name" value="LeuA_dimer"/>
    <property type="match status" value="1"/>
</dbReference>
<evidence type="ECO:0000256" key="8">
    <source>
        <dbReference type="ARBA" id="ARBA00023211"/>
    </source>
</evidence>
<dbReference type="InterPro" id="IPR036230">
    <property type="entry name" value="LeuA_allosteric_dom_sf"/>
</dbReference>
<organism evidence="12 13">
    <name type="scientific">Bianquea renquensis</name>
    <dbReference type="NCBI Taxonomy" id="2763661"/>
    <lineage>
        <taxon>Bacteria</taxon>
        <taxon>Bacillati</taxon>
        <taxon>Bacillota</taxon>
        <taxon>Clostridia</taxon>
        <taxon>Eubacteriales</taxon>
        <taxon>Bianqueaceae</taxon>
        <taxon>Bianquea</taxon>
    </lineage>
</organism>
<keyword evidence="7 10" id="KW-0808">Transferase</keyword>
<feature type="domain" description="Pyruvate carboxyltransferase" evidence="11">
    <location>
        <begin position="4"/>
        <end position="271"/>
    </location>
</feature>
<dbReference type="EMBL" id="JACRSQ010000022">
    <property type="protein sequence ID" value="MBC8544441.1"/>
    <property type="molecule type" value="Genomic_DNA"/>
</dbReference>
<evidence type="ECO:0000259" key="11">
    <source>
        <dbReference type="PROSITE" id="PS50991"/>
    </source>
</evidence>
<sequence length="508" mass="56363">MNPIYVWDTTLRDGLQVPGVGLTREDKIELARRIKGLGADYMEIGYPAVSDKAVSEIKAIVEAIGQQEDSPILTVYAQPVREELEKAYESLEGARHKMLHVVVGASAQQMEQKLKMTKEQVLFQGMEALAYAKSLTEMVQYTIEDAGRADEEFVLQMAEAAAREGATVINLTDTVGAAVPEVYGALFAKVRRRLDTVDPAILLSTHCHNDMGLAVANTLSAVKNGAGKVECTVNGIGERAGLAALEEVAVALRYHQEYYQGETRIKMNSIPKVSQFVSYVTGLSVQVNKAIIGANAFVHSQGMHQKNASAYEAFSPVEYGVHKQDVVINAENATPALLRDVLENILDYHCNDEGEFRQIDSKLKLLIQKKKQVYLHDLYFLLQRNHYVQKDESIVYELKNFKVISSDEFPSAWIRIRKGSETIEENSYGDGPIDALYTAIKNAVQMDFHLLEYKISSVSKGKEALGRVSVLLEYEGEQYYAHSTDTDTIKASAIALLNGINNCILSRL</sequence>
<dbReference type="EC" id="2.3.3.13" evidence="3"/>
<evidence type="ECO:0000256" key="1">
    <source>
        <dbReference type="ARBA" id="ARBA00004689"/>
    </source>
</evidence>
<dbReference type="SUPFAM" id="SSF110921">
    <property type="entry name" value="2-isopropylmalate synthase LeuA, allosteric (dimerisation) domain"/>
    <property type="match status" value="1"/>
</dbReference>
<dbReference type="InterPro" id="IPR013709">
    <property type="entry name" value="2-isopropylmalate_synth_dimer"/>
</dbReference>
<evidence type="ECO:0000256" key="6">
    <source>
        <dbReference type="ARBA" id="ARBA00022605"/>
    </source>
</evidence>
<evidence type="ECO:0000256" key="9">
    <source>
        <dbReference type="ARBA" id="ARBA00023304"/>
    </source>
</evidence>
<dbReference type="Pfam" id="PF00682">
    <property type="entry name" value="HMGL-like"/>
    <property type="match status" value="1"/>
</dbReference>
<keyword evidence="5" id="KW-0432">Leucine biosynthesis</keyword>
<dbReference type="InterPro" id="IPR002034">
    <property type="entry name" value="AIPM/Hcit_synth_CS"/>
</dbReference>
<dbReference type="PROSITE" id="PS00815">
    <property type="entry name" value="AIPM_HOMOCIT_SYNTH_1"/>
    <property type="match status" value="1"/>
</dbReference>
<dbReference type="SMART" id="SM00917">
    <property type="entry name" value="LeuA_dimer"/>
    <property type="match status" value="1"/>
</dbReference>
<evidence type="ECO:0000256" key="4">
    <source>
        <dbReference type="ARBA" id="ARBA00018198"/>
    </source>
</evidence>
<dbReference type="FunFam" id="3.20.20.70:FF:000010">
    <property type="entry name" value="2-isopropylmalate synthase"/>
    <property type="match status" value="1"/>
</dbReference>
<keyword evidence="9" id="KW-0100">Branched-chain amino acid biosynthesis</keyword>
<evidence type="ECO:0000256" key="3">
    <source>
        <dbReference type="ARBA" id="ARBA00012973"/>
    </source>
</evidence>
<dbReference type="RefSeq" id="WP_249289904.1">
    <property type="nucleotide sequence ID" value="NZ_JACRSQ010000022.1"/>
</dbReference>
<dbReference type="SUPFAM" id="SSF51569">
    <property type="entry name" value="Aldolase"/>
    <property type="match status" value="1"/>
</dbReference>
<evidence type="ECO:0000256" key="7">
    <source>
        <dbReference type="ARBA" id="ARBA00022679"/>
    </source>
</evidence>
<gene>
    <name evidence="12" type="ORF">H8730_12915</name>
</gene>
<dbReference type="PANTHER" id="PTHR10277:SF9">
    <property type="entry name" value="2-ISOPROPYLMALATE SYNTHASE 1, CHLOROPLASTIC-RELATED"/>
    <property type="match status" value="1"/>
</dbReference>